<evidence type="ECO:0000313" key="2">
    <source>
        <dbReference type="Proteomes" id="UP001152795"/>
    </source>
</evidence>
<dbReference type="EMBL" id="CACRXK020001740">
    <property type="protein sequence ID" value="CAB3990870.1"/>
    <property type="molecule type" value="Genomic_DNA"/>
</dbReference>
<proteinExistence type="predicted"/>
<dbReference type="InterPro" id="IPR005312">
    <property type="entry name" value="DUF1759"/>
</dbReference>
<name>A0A6S7H2K8_PARCT</name>
<sequence>MDDFKRFNEELSDLLLLSLSNYNSNIEDQVYFEGIREKYLECCADVKTRIGDLTQERLEMLSQKTSNSVKSRMSRLSRASSVSSKQAAANAAALKEKMLSLKRKQNIERQQEELKHHQRELEWQVEQEQLQDPTKPAFTPVNAHTQPVNHLQPTTTTSPLEQIQRETFEIQRQQVELMKMMSLPTPKPPVFSGNILAYPKWTLAFDALIDGEAVNPAHKLYYLGEYTSGQAQKMIDGLLGLQSDDAYKRARQILQERFGDPYKIYQAYNERLKSWPVCSKASELQEFSDFLVTVQETMKTVKHLKDFDTFSA</sequence>
<comment type="caution">
    <text evidence="1">The sequence shown here is derived from an EMBL/GenBank/DDBJ whole genome shotgun (WGS) entry which is preliminary data.</text>
</comment>
<gene>
    <name evidence="1" type="ORF">PACLA_8A063443</name>
</gene>
<organism evidence="1 2">
    <name type="scientific">Paramuricea clavata</name>
    <name type="common">Red gorgonian</name>
    <name type="synonym">Violescent sea-whip</name>
    <dbReference type="NCBI Taxonomy" id="317549"/>
    <lineage>
        <taxon>Eukaryota</taxon>
        <taxon>Metazoa</taxon>
        <taxon>Cnidaria</taxon>
        <taxon>Anthozoa</taxon>
        <taxon>Octocorallia</taxon>
        <taxon>Malacalcyonacea</taxon>
        <taxon>Plexauridae</taxon>
        <taxon>Paramuricea</taxon>
    </lineage>
</organism>
<dbReference type="AlphaFoldDB" id="A0A6S7H2K8"/>
<evidence type="ECO:0000313" key="1">
    <source>
        <dbReference type="EMBL" id="CAB3990870.1"/>
    </source>
</evidence>
<dbReference type="OrthoDB" id="10051210at2759"/>
<protein>
    <submittedName>
        <fullName evidence="1">Uncharacterized protein</fullName>
    </submittedName>
</protein>
<dbReference type="Proteomes" id="UP001152795">
    <property type="component" value="Unassembled WGS sequence"/>
</dbReference>
<keyword evidence="2" id="KW-1185">Reference proteome</keyword>
<reference evidence="1" key="1">
    <citation type="submission" date="2020-04" db="EMBL/GenBank/DDBJ databases">
        <authorList>
            <person name="Alioto T."/>
            <person name="Alioto T."/>
            <person name="Gomez Garrido J."/>
        </authorList>
    </citation>
    <scope>NUCLEOTIDE SEQUENCE</scope>
    <source>
        <strain evidence="1">A484AB</strain>
    </source>
</reference>
<accession>A0A6S7H2K8</accession>
<dbReference type="Pfam" id="PF03564">
    <property type="entry name" value="DUF1759"/>
    <property type="match status" value="1"/>
</dbReference>
<dbReference type="PANTHER" id="PTHR47331">
    <property type="entry name" value="PHD-TYPE DOMAIN-CONTAINING PROTEIN"/>
    <property type="match status" value="1"/>
</dbReference>